<reference evidence="3" key="1">
    <citation type="submission" date="2017-09" db="EMBL/GenBank/DDBJ databases">
        <title>Depth-based differentiation of microbial function through sediment-hosted aquifers and enrichment of novel symbionts in the deep terrestrial subsurface.</title>
        <authorList>
            <person name="Probst A.J."/>
            <person name="Ladd B."/>
            <person name="Jarett J.K."/>
            <person name="Geller-Mcgrath D.E."/>
            <person name="Sieber C.M.K."/>
            <person name="Emerson J.B."/>
            <person name="Anantharaman K."/>
            <person name="Thomas B.C."/>
            <person name="Malmstrom R."/>
            <person name="Stieglmeier M."/>
            <person name="Klingl A."/>
            <person name="Woyke T."/>
            <person name="Ryan C.M."/>
            <person name="Banfield J.F."/>
        </authorList>
    </citation>
    <scope>NUCLEOTIDE SEQUENCE [LARGE SCALE GENOMIC DNA]</scope>
</reference>
<proteinExistence type="predicted"/>
<organism evidence="2 3">
    <name type="scientific">Candidatus Shapirobacteria bacterium CG09_land_8_20_14_0_10_47_13</name>
    <dbReference type="NCBI Taxonomy" id="1974481"/>
    <lineage>
        <taxon>Bacteria</taxon>
        <taxon>Candidatus Shapironibacteriota</taxon>
    </lineage>
</organism>
<protein>
    <submittedName>
        <fullName evidence="2">Uncharacterized protein</fullName>
    </submittedName>
</protein>
<accession>A0A2H0WPD9</accession>
<keyword evidence="1" id="KW-0472">Membrane</keyword>
<keyword evidence="1" id="KW-1133">Transmembrane helix</keyword>
<dbReference type="Proteomes" id="UP000230033">
    <property type="component" value="Unassembled WGS sequence"/>
</dbReference>
<feature type="transmembrane region" description="Helical" evidence="1">
    <location>
        <begin position="122"/>
        <end position="147"/>
    </location>
</feature>
<sequence>MRKIKQVVKKNPLFFAFFFPALVDGMATLLGQGFQYWDSSQRIINEASPAYYFLLASPWLFVLGSFIWFIFWYWMFKRLKEPLNLFLAILFIAGHSWGSSGWLMKIFKSCGLYTIDNQPSIIFAWSLLIVYFISIAAIATYCLRVYLRRSP</sequence>
<evidence type="ECO:0000313" key="2">
    <source>
        <dbReference type="EMBL" id="PIS13818.1"/>
    </source>
</evidence>
<dbReference type="EMBL" id="PEZJ01000027">
    <property type="protein sequence ID" value="PIS13818.1"/>
    <property type="molecule type" value="Genomic_DNA"/>
</dbReference>
<evidence type="ECO:0000256" key="1">
    <source>
        <dbReference type="SAM" id="Phobius"/>
    </source>
</evidence>
<comment type="caution">
    <text evidence="2">The sequence shown here is derived from an EMBL/GenBank/DDBJ whole genome shotgun (WGS) entry which is preliminary data.</text>
</comment>
<dbReference type="AlphaFoldDB" id="A0A2H0WPD9"/>
<name>A0A2H0WPD9_9BACT</name>
<keyword evidence="1" id="KW-0812">Transmembrane</keyword>
<feature type="transmembrane region" description="Helical" evidence="1">
    <location>
        <begin position="83"/>
        <end position="102"/>
    </location>
</feature>
<feature type="transmembrane region" description="Helical" evidence="1">
    <location>
        <begin position="50"/>
        <end position="76"/>
    </location>
</feature>
<gene>
    <name evidence="2" type="ORF">COT65_02135</name>
</gene>
<evidence type="ECO:0000313" key="3">
    <source>
        <dbReference type="Proteomes" id="UP000230033"/>
    </source>
</evidence>